<keyword evidence="3" id="KW-1185">Reference proteome</keyword>
<dbReference type="Proteomes" id="UP000813444">
    <property type="component" value="Unassembled WGS sequence"/>
</dbReference>
<evidence type="ECO:0000313" key="2">
    <source>
        <dbReference type="EMBL" id="KAH7325082.1"/>
    </source>
</evidence>
<accession>A0A8K0WUD5</accession>
<organism evidence="2 3">
    <name type="scientific">Stachybotrys elegans</name>
    <dbReference type="NCBI Taxonomy" id="80388"/>
    <lineage>
        <taxon>Eukaryota</taxon>
        <taxon>Fungi</taxon>
        <taxon>Dikarya</taxon>
        <taxon>Ascomycota</taxon>
        <taxon>Pezizomycotina</taxon>
        <taxon>Sordariomycetes</taxon>
        <taxon>Hypocreomycetidae</taxon>
        <taxon>Hypocreales</taxon>
        <taxon>Stachybotryaceae</taxon>
        <taxon>Stachybotrys</taxon>
    </lineage>
</organism>
<dbReference type="EMBL" id="JAGPNK010000003">
    <property type="protein sequence ID" value="KAH7325082.1"/>
    <property type="molecule type" value="Genomic_DNA"/>
</dbReference>
<feature type="region of interest" description="Disordered" evidence="1">
    <location>
        <begin position="435"/>
        <end position="464"/>
    </location>
</feature>
<evidence type="ECO:0008006" key="4">
    <source>
        <dbReference type="Google" id="ProtNLM"/>
    </source>
</evidence>
<gene>
    <name evidence="2" type="ORF">B0I35DRAFT_476276</name>
</gene>
<evidence type="ECO:0000313" key="3">
    <source>
        <dbReference type="Proteomes" id="UP000813444"/>
    </source>
</evidence>
<comment type="caution">
    <text evidence="2">The sequence shown here is derived from an EMBL/GenBank/DDBJ whole genome shotgun (WGS) entry which is preliminary data.</text>
</comment>
<reference evidence="2" key="1">
    <citation type="journal article" date="2021" name="Nat. Commun.">
        <title>Genetic determinants of endophytism in the Arabidopsis root mycobiome.</title>
        <authorList>
            <person name="Mesny F."/>
            <person name="Miyauchi S."/>
            <person name="Thiergart T."/>
            <person name="Pickel B."/>
            <person name="Atanasova L."/>
            <person name="Karlsson M."/>
            <person name="Huettel B."/>
            <person name="Barry K.W."/>
            <person name="Haridas S."/>
            <person name="Chen C."/>
            <person name="Bauer D."/>
            <person name="Andreopoulos W."/>
            <person name="Pangilinan J."/>
            <person name="LaButti K."/>
            <person name="Riley R."/>
            <person name="Lipzen A."/>
            <person name="Clum A."/>
            <person name="Drula E."/>
            <person name="Henrissat B."/>
            <person name="Kohler A."/>
            <person name="Grigoriev I.V."/>
            <person name="Martin F.M."/>
            <person name="Hacquard S."/>
        </authorList>
    </citation>
    <scope>NUCLEOTIDE SEQUENCE</scope>
    <source>
        <strain evidence="2">MPI-CAGE-CH-0235</strain>
    </source>
</reference>
<dbReference type="OrthoDB" id="5273928at2759"/>
<protein>
    <recommendedName>
        <fullName evidence="4">Succinyl-3-ketoacid-coenzyme a transferase</fullName>
    </recommendedName>
</protein>
<sequence length="472" mass="53044">MSLPATKSTDGIYYKEWTVPRRLTVGDSNYDWSRNRLPPPSKGHRPCGKNGPRSLAAMATTLVAQHFGDVTLEMLDDIPARPLWRIWNYLDARKSVSLHAWALLSNHIRREEGETTLALYRFRDHICAPEQGLRYYIQPLTSPTVDFIAHLVISGKCDFETSELLCLAKMKNLGVLELIQPADDLHAAYPEVSDRLVRGWTEVDSPFPLLRVLRIWGDRSVTQQSLRWVAKFPSLALYDVRGAREDWPSPNELALESGWELTPSSRLTGTLMRYLMLFAPPEVTNTHGLRDLPGKLDDDLVSLCGDSRSLVKFVAGGQAPALLDYLNGQLNTDVPIWNPDAVDRTCYGEPFEAWAFWLYSFIGQLHQDADLSRNGIRVDAQAVVGPFVLPSKPMACLYLGHSGRRGIATTPSYVSRGMFQTQSFVFRRSLATVHKTEPPAEQPAPPSDAPHEPTIRNVKRKRMDDLLAALSR</sequence>
<proteinExistence type="predicted"/>
<evidence type="ECO:0000256" key="1">
    <source>
        <dbReference type="SAM" id="MobiDB-lite"/>
    </source>
</evidence>
<dbReference type="AlphaFoldDB" id="A0A8K0WUD5"/>
<name>A0A8K0WUD5_9HYPO</name>